<evidence type="ECO:0000313" key="2">
    <source>
        <dbReference type="EMBL" id="PSC71337.1"/>
    </source>
</evidence>
<feature type="transmembrane region" description="Helical" evidence="1">
    <location>
        <begin position="211"/>
        <end position="232"/>
    </location>
</feature>
<keyword evidence="1" id="KW-0472">Membrane</keyword>
<accession>A0A2P6VB61</accession>
<sequence>MFDAAAVTRGFGTCYDGLRRAHHGEGFEGTILGICAGLGVKPGQYTLPDKITTAVVAACTVVYFLILFWMTVYIKVEAYFNKTPWLRYTRKMQVSEHGRKYDTRCPFTGNLPSMRCPSCECRVHETAFHKRDRLVVWAFGETVLRWDIARDATELAGDKASSLPACLAKLRRRMDAALEYRGNTVFGTLTACCSGCATWQRCFNLLPRMSLGLALSGMFFAFVPWAFASFLSGDTDGGHSPIGGGGAKTIHTISNILAVSNAVGAVLVQTFALLRANDFLDTYRPMMPALQPLFRTFKSPFLRGLLRAPWEQAV</sequence>
<name>A0A2P6VB61_9CHLO</name>
<feature type="transmembrane region" description="Helical" evidence="1">
    <location>
        <begin position="51"/>
        <end position="74"/>
    </location>
</feature>
<dbReference type="EMBL" id="LHPF02000015">
    <property type="protein sequence ID" value="PSC71337.1"/>
    <property type="molecule type" value="Genomic_DNA"/>
</dbReference>
<comment type="caution">
    <text evidence="2">The sequence shown here is derived from an EMBL/GenBank/DDBJ whole genome shotgun (WGS) entry which is preliminary data.</text>
</comment>
<organism evidence="2 3">
    <name type="scientific">Micractinium conductrix</name>
    <dbReference type="NCBI Taxonomy" id="554055"/>
    <lineage>
        <taxon>Eukaryota</taxon>
        <taxon>Viridiplantae</taxon>
        <taxon>Chlorophyta</taxon>
        <taxon>core chlorophytes</taxon>
        <taxon>Trebouxiophyceae</taxon>
        <taxon>Chlorellales</taxon>
        <taxon>Chlorellaceae</taxon>
        <taxon>Chlorella clade</taxon>
        <taxon>Micractinium</taxon>
    </lineage>
</organism>
<evidence type="ECO:0000313" key="3">
    <source>
        <dbReference type="Proteomes" id="UP000239649"/>
    </source>
</evidence>
<keyword evidence="3" id="KW-1185">Reference proteome</keyword>
<dbReference type="AlphaFoldDB" id="A0A2P6VB61"/>
<gene>
    <name evidence="2" type="ORF">C2E20_5417</name>
</gene>
<dbReference type="Proteomes" id="UP000239649">
    <property type="component" value="Unassembled WGS sequence"/>
</dbReference>
<evidence type="ECO:0000256" key="1">
    <source>
        <dbReference type="SAM" id="Phobius"/>
    </source>
</evidence>
<keyword evidence="1" id="KW-1133">Transmembrane helix</keyword>
<feature type="transmembrane region" description="Helical" evidence="1">
    <location>
        <begin position="252"/>
        <end position="274"/>
    </location>
</feature>
<proteinExistence type="predicted"/>
<keyword evidence="1" id="KW-0812">Transmembrane</keyword>
<dbReference type="OrthoDB" id="509648at2759"/>
<dbReference type="GO" id="GO:0016740">
    <property type="term" value="F:transferase activity"/>
    <property type="evidence" value="ECO:0007669"/>
    <property type="project" value="UniProtKB-KW"/>
</dbReference>
<protein>
    <submittedName>
        <fullName evidence="2">1,4-dihydroxy-2-naphthoate octaprenyltransferase</fullName>
    </submittedName>
</protein>
<reference evidence="2 3" key="1">
    <citation type="journal article" date="2018" name="Plant J.">
        <title>Genome sequences of Chlorella sorokiniana UTEX 1602 and Micractinium conductrix SAG 241.80: implications to maltose excretion by a green alga.</title>
        <authorList>
            <person name="Arriola M.B."/>
            <person name="Velmurugan N."/>
            <person name="Zhang Y."/>
            <person name="Plunkett M.H."/>
            <person name="Hondzo H."/>
            <person name="Barney B.M."/>
        </authorList>
    </citation>
    <scope>NUCLEOTIDE SEQUENCE [LARGE SCALE GENOMIC DNA]</scope>
    <source>
        <strain evidence="2 3">SAG 241.80</strain>
    </source>
</reference>